<gene>
    <name evidence="2" type="ORF">OIE14_29635</name>
</gene>
<dbReference type="InterPro" id="IPR018958">
    <property type="entry name" value="Knr4/Smi1-like_dom"/>
</dbReference>
<accession>A0ABZ1EE18</accession>
<evidence type="ECO:0000259" key="1">
    <source>
        <dbReference type="SMART" id="SM00860"/>
    </source>
</evidence>
<dbReference type="PANTHER" id="PTHR47432">
    <property type="entry name" value="CELL WALL ASSEMBLY REGULATOR SMI1"/>
    <property type="match status" value="1"/>
</dbReference>
<dbReference type="InterPro" id="IPR051873">
    <property type="entry name" value="KNR4/SMI1_regulator"/>
</dbReference>
<sequence>MDTVTEAWMRMEDWLRRYAPRSAAVLAPPADPGELAAAQVTLGLIFPDELVESLRRHDGLTAWANVFPEAPLLSVAQIVEHRQMCMDVAESVDGFTPTEPGAEPWWHERWLPVAEDNGNSQVIDLRPGPGHGRLGWAVHDNGGDFSDAWPSLAAYLRATADALTAGGAVGHWHPYLNADDELWWSLVDETTLHGEALRPAPPLPAATASGLGTG</sequence>
<dbReference type="SUPFAM" id="SSF160631">
    <property type="entry name" value="SMI1/KNR4-like"/>
    <property type="match status" value="1"/>
</dbReference>
<feature type="domain" description="Knr4/Smi1-like" evidence="1">
    <location>
        <begin position="29"/>
        <end position="158"/>
    </location>
</feature>
<name>A0ABZ1EE18_9ACTN</name>
<evidence type="ECO:0000313" key="2">
    <source>
        <dbReference type="EMBL" id="WSA32217.1"/>
    </source>
</evidence>
<dbReference type="PANTHER" id="PTHR47432:SF1">
    <property type="entry name" value="CELL WALL ASSEMBLY REGULATOR SMI1"/>
    <property type="match status" value="1"/>
</dbReference>
<reference evidence="2 3" key="1">
    <citation type="submission" date="2022-10" db="EMBL/GenBank/DDBJ databases">
        <title>The complete genomes of actinobacterial strains from the NBC collection.</title>
        <authorList>
            <person name="Joergensen T.S."/>
            <person name="Alvarez Arevalo M."/>
            <person name="Sterndorff E.B."/>
            <person name="Faurdal D."/>
            <person name="Vuksanovic O."/>
            <person name="Mourched A.-S."/>
            <person name="Charusanti P."/>
            <person name="Shaw S."/>
            <person name="Blin K."/>
            <person name="Weber T."/>
        </authorList>
    </citation>
    <scope>NUCLEOTIDE SEQUENCE [LARGE SCALE GENOMIC DNA]</scope>
    <source>
        <strain evidence="2 3">NBC 01809</strain>
    </source>
</reference>
<dbReference type="RefSeq" id="WP_326564028.1">
    <property type="nucleotide sequence ID" value="NZ_CP109071.1"/>
</dbReference>
<keyword evidence="3" id="KW-1185">Reference proteome</keyword>
<dbReference type="Proteomes" id="UP001334804">
    <property type="component" value="Chromosome"/>
</dbReference>
<proteinExistence type="predicted"/>
<dbReference type="EMBL" id="CP109071">
    <property type="protein sequence ID" value="WSA32217.1"/>
    <property type="molecule type" value="Genomic_DNA"/>
</dbReference>
<dbReference type="InterPro" id="IPR037883">
    <property type="entry name" value="Knr4/Smi1-like_sf"/>
</dbReference>
<evidence type="ECO:0000313" key="3">
    <source>
        <dbReference type="Proteomes" id="UP001334804"/>
    </source>
</evidence>
<dbReference type="SMART" id="SM00860">
    <property type="entry name" value="SMI1_KNR4"/>
    <property type="match status" value="1"/>
</dbReference>
<protein>
    <submittedName>
        <fullName evidence="2">SMI1/KNR4 family protein</fullName>
    </submittedName>
</protein>
<organism evidence="2 3">
    <name type="scientific">Micromonospora peucetia</name>
    <dbReference type="NCBI Taxonomy" id="47871"/>
    <lineage>
        <taxon>Bacteria</taxon>
        <taxon>Bacillati</taxon>
        <taxon>Actinomycetota</taxon>
        <taxon>Actinomycetes</taxon>
        <taxon>Micromonosporales</taxon>
        <taxon>Micromonosporaceae</taxon>
        <taxon>Micromonospora</taxon>
    </lineage>
</organism>
<dbReference type="Pfam" id="PF09346">
    <property type="entry name" value="SMI1_KNR4"/>
    <property type="match status" value="1"/>
</dbReference>